<reference evidence="3" key="1">
    <citation type="submission" date="2023-09" db="EMBL/GenBank/DDBJ databases">
        <authorList>
            <person name="Li S."/>
            <person name="Li X."/>
            <person name="Zhang C."/>
            <person name="Zhao Z."/>
        </authorList>
    </citation>
    <scope>NUCLEOTIDE SEQUENCE [LARGE SCALE GENOMIC DNA]</scope>
    <source>
        <strain evidence="3">SQ345</strain>
    </source>
</reference>
<organism evidence="2 3">
    <name type="scientific">Thalassotalea nanhaiensis</name>
    <dbReference type="NCBI Taxonomy" id="3065648"/>
    <lineage>
        <taxon>Bacteria</taxon>
        <taxon>Pseudomonadati</taxon>
        <taxon>Pseudomonadota</taxon>
        <taxon>Gammaproteobacteria</taxon>
        <taxon>Alteromonadales</taxon>
        <taxon>Colwelliaceae</taxon>
        <taxon>Thalassotalea</taxon>
    </lineage>
</organism>
<name>A0ABY9TI58_9GAMM</name>
<sequence length="166" mass="19105">MSVSTLLLLIFASLFLLALASYASFLMFKLRSQTIKTKLIEEQHKQQQIVRDLKAVDSIVLITKAISEKQCEISEGCWRLSVLMESLPKYSEELKTKFPAIFKLYSKISHMPILEARKQLSKKDRLALDLERMGIEQELEPAVYSDVADLLPFVKSLQKELNQQKK</sequence>
<dbReference type="Pfam" id="PF10675">
    <property type="entry name" value="DUF2489"/>
    <property type="match status" value="1"/>
</dbReference>
<evidence type="ECO:0000313" key="2">
    <source>
        <dbReference type="EMBL" id="WNC68528.1"/>
    </source>
</evidence>
<feature type="domain" description="DUF2489" evidence="1">
    <location>
        <begin position="17"/>
        <end position="149"/>
    </location>
</feature>
<dbReference type="Proteomes" id="UP001248581">
    <property type="component" value="Chromosome"/>
</dbReference>
<proteinExistence type="predicted"/>
<gene>
    <name evidence="2" type="ORF">RI845_18690</name>
</gene>
<dbReference type="InterPro" id="IPR019617">
    <property type="entry name" value="DUF2489"/>
</dbReference>
<accession>A0ABY9TI58</accession>
<keyword evidence="3" id="KW-1185">Reference proteome</keyword>
<evidence type="ECO:0000313" key="3">
    <source>
        <dbReference type="Proteomes" id="UP001248581"/>
    </source>
</evidence>
<dbReference type="RefSeq" id="WP_348387684.1">
    <property type="nucleotide sequence ID" value="NZ_CP134146.1"/>
</dbReference>
<evidence type="ECO:0000259" key="1">
    <source>
        <dbReference type="Pfam" id="PF10675"/>
    </source>
</evidence>
<protein>
    <submittedName>
        <fullName evidence="2">DUF2489 domain-containing protein</fullName>
    </submittedName>
</protein>
<dbReference type="EMBL" id="CP134146">
    <property type="protein sequence ID" value="WNC68528.1"/>
    <property type="molecule type" value="Genomic_DNA"/>
</dbReference>